<proteinExistence type="predicted"/>
<name>A0A5S9QJM7_9GAMM</name>
<feature type="chain" id="PRO_5024922496" evidence="1">
    <location>
        <begin position="20"/>
        <end position="218"/>
    </location>
</feature>
<evidence type="ECO:0000313" key="2">
    <source>
        <dbReference type="EMBL" id="CAA0117848.1"/>
    </source>
</evidence>
<gene>
    <name evidence="2" type="ORF">OPDIPICF_04805</name>
</gene>
<keyword evidence="3" id="KW-1185">Reference proteome</keyword>
<reference evidence="2 3" key="1">
    <citation type="submission" date="2019-11" db="EMBL/GenBank/DDBJ databases">
        <authorList>
            <person name="Holert J."/>
        </authorList>
    </citation>
    <scope>NUCLEOTIDE SEQUENCE [LARGE SCALE GENOMIC DNA]</scope>
    <source>
        <strain evidence="2">SB11_3</strain>
    </source>
</reference>
<organism evidence="2 3">
    <name type="scientific">BD1-7 clade bacterium</name>
    <dbReference type="NCBI Taxonomy" id="2029982"/>
    <lineage>
        <taxon>Bacteria</taxon>
        <taxon>Pseudomonadati</taxon>
        <taxon>Pseudomonadota</taxon>
        <taxon>Gammaproteobacteria</taxon>
        <taxon>Cellvibrionales</taxon>
        <taxon>Spongiibacteraceae</taxon>
        <taxon>BD1-7 clade</taxon>
    </lineage>
</organism>
<dbReference type="AlphaFoldDB" id="A0A5S9QJM7"/>
<feature type="signal peptide" evidence="1">
    <location>
        <begin position="1"/>
        <end position="19"/>
    </location>
</feature>
<dbReference type="EMBL" id="CACSIO010000027">
    <property type="protein sequence ID" value="CAA0117848.1"/>
    <property type="molecule type" value="Genomic_DNA"/>
</dbReference>
<evidence type="ECO:0000313" key="3">
    <source>
        <dbReference type="Proteomes" id="UP000441399"/>
    </source>
</evidence>
<sequence length="218" mass="23700">MKYLLRALLPIALSSSAFAEVPHKFEAATPARAAEVNANFEYIEKRTVGSSAINVTYNYIEKSPGDTVSIGGASYSIYRIPYHDPVSGKNFSVLFPAKAGSSNIISTNIGALNKKASFTNISGLDSSITSGCIVNHDPAIEYFNHSCEARVNLNMPGDTVFSIVADEKEITYSNGESQGISKLNDFDFVFTNPKNTIFDPSSVVDEFIDYIKVEEISP</sequence>
<dbReference type="Proteomes" id="UP000441399">
    <property type="component" value="Unassembled WGS sequence"/>
</dbReference>
<keyword evidence="1" id="KW-0732">Signal</keyword>
<evidence type="ECO:0000256" key="1">
    <source>
        <dbReference type="SAM" id="SignalP"/>
    </source>
</evidence>
<accession>A0A5S9QJM7</accession>
<dbReference type="OrthoDB" id="6336201at2"/>
<protein>
    <submittedName>
        <fullName evidence="2">Uncharacterized protein</fullName>
    </submittedName>
</protein>